<reference evidence="12" key="1">
    <citation type="submission" date="2011-02" db="EMBL/GenBank/DDBJ databases">
        <title>The Genome Sequence of Capsaspora owczarzaki ATCC 30864.</title>
        <authorList>
            <person name="Russ C."/>
            <person name="Cuomo C."/>
            <person name="Burger G."/>
            <person name="Gray M.W."/>
            <person name="Holland P.W.H."/>
            <person name="King N."/>
            <person name="Lang F.B.F."/>
            <person name="Roger A.J."/>
            <person name="Ruiz-Trillo I."/>
            <person name="Young S.K."/>
            <person name="Zeng Q."/>
            <person name="Gargeya S."/>
            <person name="Alvarado L."/>
            <person name="Berlin A."/>
            <person name="Chapman S.B."/>
            <person name="Chen Z."/>
            <person name="Freedman E."/>
            <person name="Gellesch M."/>
            <person name="Goldberg J."/>
            <person name="Griggs A."/>
            <person name="Gujja S."/>
            <person name="Heilman E."/>
            <person name="Heiman D."/>
            <person name="Howarth C."/>
            <person name="Mehta T."/>
            <person name="Neiman D."/>
            <person name="Pearson M."/>
            <person name="Roberts A."/>
            <person name="Saif S."/>
            <person name="Shea T."/>
            <person name="Shenoy N."/>
            <person name="Sisk P."/>
            <person name="Stolte C."/>
            <person name="Sykes S."/>
            <person name="White J."/>
            <person name="Yandava C."/>
            <person name="Haas B."/>
            <person name="Nusbaum C."/>
            <person name="Birren B."/>
        </authorList>
    </citation>
    <scope>NUCLEOTIDE SEQUENCE</scope>
    <source>
        <strain evidence="12">ATCC 30864</strain>
    </source>
</reference>
<dbReference type="HAMAP" id="MF_01106">
    <property type="entry name" value="ArgJ"/>
    <property type="match status" value="1"/>
</dbReference>
<comment type="similarity">
    <text evidence="1 10">Belongs to the ArgJ family.</text>
</comment>
<keyword evidence="12" id="KW-1185">Reference proteome</keyword>
<dbReference type="GO" id="GO:0004358">
    <property type="term" value="F:L-glutamate N-acetyltransferase activity, acting on acetyl-L-ornithine as donor"/>
    <property type="evidence" value="ECO:0007669"/>
    <property type="project" value="UniProtKB-UniRule"/>
</dbReference>
<feature type="chain" id="PRO_5023408080" description="Arginine biosynthesis bifunctional protein ArgJ beta chain" evidence="10">
    <location>
        <begin position="193"/>
        <end position="420"/>
    </location>
</feature>
<accession>A0A0D2VWW8</accession>
<dbReference type="SUPFAM" id="SSF56266">
    <property type="entry name" value="DmpA/ArgJ-like"/>
    <property type="match status" value="1"/>
</dbReference>
<evidence type="ECO:0000256" key="1">
    <source>
        <dbReference type="ARBA" id="ARBA00006774"/>
    </source>
</evidence>
<feature type="site" description="Involved in the stabilization of negative charge on the oxyanion by the formation of the oxyanion hole" evidence="10">
    <location>
        <position position="117"/>
    </location>
</feature>
<comment type="pathway">
    <text evidence="10">Amino-acid biosynthesis; L-arginine biosynthesis; L-ornithine and N-acetyl-L-glutamate from L-glutamate and N(2)-acetyl-L-ornithine (cyclic): step 1/1.</text>
</comment>
<dbReference type="MEROPS" id="T05.001"/>
<dbReference type="Proteomes" id="UP000008743">
    <property type="component" value="Unassembled WGS sequence"/>
</dbReference>
<dbReference type="GO" id="GO:0005759">
    <property type="term" value="C:mitochondrial matrix"/>
    <property type="evidence" value="ECO:0007669"/>
    <property type="project" value="UniProtKB-SubCell"/>
</dbReference>
<dbReference type="GO" id="GO:0006526">
    <property type="term" value="P:L-arginine biosynthetic process"/>
    <property type="evidence" value="ECO:0007669"/>
    <property type="project" value="UniProtKB-UniRule"/>
</dbReference>
<keyword evidence="10" id="KW-0496">Mitochondrion</keyword>
<feature type="site" description="Cleavage; by autolysis" evidence="10">
    <location>
        <begin position="192"/>
        <end position="193"/>
    </location>
</feature>
<dbReference type="PANTHER" id="PTHR23100">
    <property type="entry name" value="ARGININE BIOSYNTHESIS BIFUNCTIONAL PROTEIN ARGJ"/>
    <property type="match status" value="1"/>
</dbReference>
<organism evidence="11 12">
    <name type="scientific">Capsaspora owczarzaki (strain ATCC 30864)</name>
    <dbReference type="NCBI Taxonomy" id="595528"/>
    <lineage>
        <taxon>Eukaryota</taxon>
        <taxon>Filasterea</taxon>
        <taxon>Capsaspora</taxon>
    </lineage>
</organism>
<comment type="catalytic activity">
    <reaction evidence="10">
        <text>L-glutamate + acetyl-CoA = N-acetyl-L-glutamate + CoA + H(+)</text>
        <dbReference type="Rhea" id="RHEA:24292"/>
        <dbReference type="ChEBI" id="CHEBI:15378"/>
        <dbReference type="ChEBI" id="CHEBI:29985"/>
        <dbReference type="ChEBI" id="CHEBI:44337"/>
        <dbReference type="ChEBI" id="CHEBI:57287"/>
        <dbReference type="ChEBI" id="CHEBI:57288"/>
        <dbReference type="EC" id="2.3.1.1"/>
    </reaction>
</comment>
<dbReference type="UniPathway" id="UPA00068">
    <property type="reaction ID" value="UER00106"/>
</dbReference>
<dbReference type="InterPro" id="IPR002813">
    <property type="entry name" value="Arg_biosynth_ArgJ"/>
</dbReference>
<dbReference type="FunFam" id="3.10.20.340:FF:000001">
    <property type="entry name" value="Arginine biosynthesis bifunctional protein ArgJ, chloroplastic"/>
    <property type="match status" value="1"/>
</dbReference>
<feature type="binding site" evidence="10">
    <location>
        <position position="193"/>
    </location>
    <ligand>
        <name>substrate</name>
    </ligand>
</feature>
<dbReference type="AlphaFoldDB" id="A0A0D2VWW8"/>
<keyword evidence="5 10" id="KW-0808">Transferase</keyword>
<dbReference type="FunCoup" id="A0A0D2VWW8">
    <property type="interactions" value="127"/>
</dbReference>
<keyword evidence="7 10" id="KW-0511">Multifunctional enzyme</keyword>
<keyword evidence="8 10" id="KW-0012">Acyltransferase</keyword>
<comment type="subunit">
    <text evidence="2">Heterotetramer of two alpha and two beta chains.</text>
</comment>
<feature type="site" description="Involved in the stabilization of negative charge on the oxyanion by the formation of the oxyanion hole" evidence="10">
    <location>
        <position position="118"/>
    </location>
</feature>
<feature type="binding site" evidence="10">
    <location>
        <position position="415"/>
    </location>
    <ligand>
        <name>substrate</name>
    </ligand>
</feature>
<dbReference type="OrthoDB" id="4199794at2759"/>
<dbReference type="NCBIfam" id="NF003802">
    <property type="entry name" value="PRK05388.1"/>
    <property type="match status" value="1"/>
</dbReference>
<dbReference type="eggNOG" id="KOG2786">
    <property type="taxonomic scope" value="Eukaryota"/>
</dbReference>
<feature type="binding site" evidence="10">
    <location>
        <position position="420"/>
    </location>
    <ligand>
        <name>substrate</name>
    </ligand>
</feature>
<dbReference type="GO" id="GO:0004042">
    <property type="term" value="F:L-glutamate N-acetyltransferase activity"/>
    <property type="evidence" value="ECO:0007669"/>
    <property type="project" value="UniProtKB-UniRule"/>
</dbReference>
<dbReference type="PANTHER" id="PTHR23100:SF0">
    <property type="entry name" value="ARGININE BIOSYNTHESIS BIFUNCTIONAL PROTEIN ARGJ, MITOCHONDRIAL"/>
    <property type="match status" value="1"/>
</dbReference>
<dbReference type="PhylomeDB" id="A0A0D2VWW8"/>
<feature type="chain" id="PRO_5023408079" description="Arginine biosynthesis bifunctional protein ArgJ alpha chain" evidence="10">
    <location>
        <begin position="1"/>
        <end position="192"/>
    </location>
</feature>
<comment type="pathway">
    <text evidence="10">Amino-acid biosynthesis; L-arginine biosynthesis; N(2)-acetyl-L-ornithine from L-glutamate: step 1/4.</text>
</comment>
<name>A0A0D2VWW8_CAPO3</name>
<evidence type="ECO:0000256" key="2">
    <source>
        <dbReference type="ARBA" id="ARBA00011475"/>
    </source>
</evidence>
<evidence type="ECO:0000256" key="5">
    <source>
        <dbReference type="ARBA" id="ARBA00022679"/>
    </source>
</evidence>
<dbReference type="EC" id="2.3.1.1" evidence="10"/>
<keyword evidence="6 10" id="KW-0068">Autocatalytic cleavage</keyword>
<evidence type="ECO:0000256" key="8">
    <source>
        <dbReference type="ARBA" id="ARBA00023315"/>
    </source>
</evidence>
<dbReference type="NCBIfam" id="TIGR00120">
    <property type="entry name" value="ArgJ"/>
    <property type="match status" value="1"/>
</dbReference>
<dbReference type="Gene3D" id="3.60.70.12">
    <property type="entry name" value="L-amino peptidase D-ALA esterase/amidase"/>
    <property type="match status" value="1"/>
</dbReference>
<evidence type="ECO:0000256" key="9">
    <source>
        <dbReference type="ARBA" id="ARBA00049439"/>
    </source>
</evidence>
<comment type="catalytic activity">
    <reaction evidence="9 10">
        <text>N(2)-acetyl-L-ornithine + L-glutamate = N-acetyl-L-glutamate + L-ornithine</text>
        <dbReference type="Rhea" id="RHEA:15349"/>
        <dbReference type="ChEBI" id="CHEBI:29985"/>
        <dbReference type="ChEBI" id="CHEBI:44337"/>
        <dbReference type="ChEBI" id="CHEBI:46911"/>
        <dbReference type="ChEBI" id="CHEBI:57805"/>
        <dbReference type="EC" id="2.3.1.35"/>
    </reaction>
</comment>
<evidence type="ECO:0000256" key="7">
    <source>
        <dbReference type="ARBA" id="ARBA00023268"/>
    </source>
</evidence>
<comment type="PTM">
    <text evidence="10">The alpha and beta chains are autoproteolytically processed from a single precursor protein within the mitochondrion.</text>
</comment>
<dbReference type="GO" id="GO:0006592">
    <property type="term" value="P:ornithine biosynthetic process"/>
    <property type="evidence" value="ECO:0007669"/>
    <property type="project" value="TreeGrafter"/>
</dbReference>
<comment type="subunit">
    <text evidence="10">Heterodimer of an alpha and a beta chain.</text>
</comment>
<dbReference type="InParanoid" id="A0A0D2VWW8"/>
<dbReference type="CDD" id="cd02152">
    <property type="entry name" value="OAT"/>
    <property type="match status" value="1"/>
</dbReference>
<feature type="binding site" evidence="10">
    <location>
        <position position="182"/>
    </location>
    <ligand>
        <name>substrate</name>
    </ligand>
</feature>
<dbReference type="InterPro" id="IPR042195">
    <property type="entry name" value="ArgJ_beta_C"/>
</dbReference>
<evidence type="ECO:0000313" key="12">
    <source>
        <dbReference type="Proteomes" id="UP000008743"/>
    </source>
</evidence>
<dbReference type="FunFam" id="3.60.70.12:FF:000001">
    <property type="entry name" value="Arginine biosynthesis bifunctional protein ArgJ, chloroplastic"/>
    <property type="match status" value="1"/>
</dbReference>
<feature type="active site" description="Nucleophile" evidence="10">
    <location>
        <position position="193"/>
    </location>
</feature>
<evidence type="ECO:0000313" key="11">
    <source>
        <dbReference type="EMBL" id="KJE96082.1"/>
    </source>
</evidence>
<proteinExistence type="inferred from homology"/>
<protein>
    <recommendedName>
        <fullName evidence="10">Arginine biosynthesis bifunctional protein ArgJ, mitochondrial</fullName>
    </recommendedName>
    <domain>
        <recommendedName>
            <fullName evidence="10">Glutamate N-acetyltransferase</fullName>
            <shortName evidence="10">GAT</shortName>
            <ecNumber evidence="10">2.3.1.35</ecNumber>
        </recommendedName>
        <alternativeName>
            <fullName evidence="10">Ornithine acetyltransferase</fullName>
            <shortName evidence="10">OATase</shortName>
        </alternativeName>
        <alternativeName>
            <fullName evidence="10">Ornithine transacetylase</fullName>
        </alternativeName>
    </domain>
    <domain>
        <recommendedName>
            <fullName evidence="10">Amino-acid acetyltransferase</fullName>
            <ecNumber evidence="10">2.3.1.1</ecNumber>
        </recommendedName>
        <alternativeName>
            <fullName evidence="10">N-acetylglutamate synthase</fullName>
            <shortName evidence="10">AGS</shortName>
        </alternativeName>
    </domain>
    <component>
        <recommendedName>
            <fullName evidence="10">Arginine biosynthesis bifunctional protein ArgJ alpha chain</fullName>
        </recommendedName>
    </component>
    <component>
        <recommendedName>
            <fullName evidence="10">Arginine biosynthesis bifunctional protein ArgJ beta chain</fullName>
        </recommendedName>
    </component>
</protein>
<feature type="binding site" evidence="10">
    <location>
        <position position="280"/>
    </location>
    <ligand>
        <name>substrate</name>
    </ligand>
</feature>
<comment type="subcellular location">
    <subcellularLocation>
        <location evidence="10">Mitochondrion matrix</location>
    </subcellularLocation>
</comment>
<dbReference type="InterPro" id="IPR016117">
    <property type="entry name" value="ArgJ-like_dom_sf"/>
</dbReference>
<dbReference type="STRING" id="595528.A0A0D2VWW8"/>
<dbReference type="EC" id="2.3.1.35" evidence="10"/>
<evidence type="ECO:0000256" key="6">
    <source>
        <dbReference type="ARBA" id="ARBA00022813"/>
    </source>
</evidence>
<dbReference type="EMBL" id="KE346370">
    <property type="protein sequence ID" value="KJE96082.1"/>
    <property type="molecule type" value="Genomic_DNA"/>
</dbReference>
<sequence length="420" mass="44170">MATTSLRIARGFLASGVTCGIKKRGGLDFAMVASEVPCTAAGVYTKNKFRAAPLTVSKELIDANPGNIQAVMINSGCANACTGEKGLATARESSALASETLRSANPNITGKVLVMSTGVIGQHLDMEKIAKGIQLSSKSLKTEQGWQDASQAIMTTDTKPKLVSRQIMLQGHGPITITGIAKGAGMIHPNMATMLGVLATDAAVGQKALQSALSYACDRSFNCVTVDGDTSTNDSVFLLANGQSKLPVIEDTTSPNYIAFRDGLTATAAELSKLLVRDGEGATKLAEITVTGANSYSDAHTIASSIATSSLVKTALYGQDANWGRILCAAGYSGISFDPSKVNLFMGCLDANGNRPLPEQQLVKDGAPFDVNEDTALAILKHTDITCRLELNIPGGKEQATYWTCDFSYDYVKVNASYRS</sequence>
<keyword evidence="4 10" id="KW-0028">Amino-acid biosynthesis</keyword>
<keyword evidence="3 10" id="KW-0055">Arginine biosynthesis</keyword>
<feature type="binding site" evidence="10">
    <location>
        <position position="155"/>
    </location>
    <ligand>
        <name>substrate</name>
    </ligand>
</feature>
<evidence type="ECO:0000256" key="3">
    <source>
        <dbReference type="ARBA" id="ARBA00022571"/>
    </source>
</evidence>
<evidence type="ECO:0000256" key="4">
    <source>
        <dbReference type="ARBA" id="ARBA00022605"/>
    </source>
</evidence>
<dbReference type="OMA" id="WGRIVMA"/>
<gene>
    <name evidence="11" type="ORF">CAOG_006454</name>
</gene>
<dbReference type="Pfam" id="PF01960">
    <property type="entry name" value="ArgJ"/>
    <property type="match status" value="1"/>
</dbReference>
<comment type="function">
    <text evidence="10">Catalyzes two activities which are involved in the cyclic version of arginine biosynthesis: the synthesis of acetylglutamate from glutamate and acetyl-CoA, and of ornithine by transacetylation between acetylornithine and glutamate.</text>
</comment>
<dbReference type="Gene3D" id="3.10.20.340">
    <property type="entry name" value="ArgJ beta chain, C-terminal domain"/>
    <property type="match status" value="1"/>
</dbReference>
<evidence type="ECO:0000256" key="10">
    <source>
        <dbReference type="HAMAP-Rule" id="MF_03124"/>
    </source>
</evidence>
<dbReference type="RefSeq" id="XP_004345203.1">
    <property type="nucleotide sequence ID" value="XM_004345153.2"/>
</dbReference>